<accession>A0ABD3HD32</accession>
<dbReference type="PANTHER" id="PTHR31635">
    <property type="entry name" value="REVERSE TRANSCRIPTASE DOMAIN-CONTAINING PROTEIN-RELATED"/>
    <property type="match status" value="1"/>
</dbReference>
<gene>
    <name evidence="3" type="ORF">R1sor_014394</name>
</gene>
<dbReference type="EMBL" id="JBJQOH010000004">
    <property type="protein sequence ID" value="KAL3688085.1"/>
    <property type="molecule type" value="Genomic_DNA"/>
</dbReference>
<sequence length="1211" mass="139601">MLYASWNVFGLGKYSRLQKVRKWIREQKDLDVLMLQELRIREQMTERRLLELAETYNFVADYTVEGKAGAAVVLLNKNWRVIEKGVKGDGFLAWMVVETEDGPLGLVSVHGPRDRNQRKHAWEWMENKWPKGRWVLGGDWNSVETPADSVGSSPIQLGGERRKWQSLLAHQDLEDGWLVASKREGPHFTRQQTVGGRIDQARLDRIYFTPCEQWADLQIIATHDTKGRLSDHKPVVLSIKKEELKGTRKSTYFKVSPETLQHEETMEAARKTWHEAGKPGDDPRRNWDWKWGETRRVLMARAKHERETRQVVQGRLEELNKKRAEIAVNRTSVPDQQLLDLEEEIKLLERQQETAWRRWSRTRWIKEGDMPSKFFFSLLKAKRASQSITLIKTDDGRQLTKEEDIVKELAKFYMTLFKQEEISEREQNLRNEVLRTTTKRLNESQNRRLSREPDLEEVHGVIEKLPTDKSPGLDGMTVESLKALGETPVADLLAVALAFWRGEKITWKQQQGVIILIPKEGERHLIKNWRPISLLNLGYKLLAKILANILKELLPELIDSQQKVFVQGRSISDSVMAFKIGQEWCLKSKQKALFVKLDFEKAYDRVGHQYLWQTMEAMNISPKFIALTKGLIEGTTSKLHVAGTFSREIPLERGVRQGCPLAPLLFSIATQPLMLILRMKEREGKLHGLQITGQKTLLHNLFADDSGVTIRAEQEDFQELQEAIRCYECISGAKLNLKKSTVIPLGLSEVPDWLTRTGCHIAKKGEIIRYLGFPIGWGISEDDQKAYVTSKMKKKLGSWKYKLLSFTGRLVALQHVVRSTPVHLLACLNLQKQAMDELEAISRCFLWGQNNEGRPKIPMVAWEVVLKTKKAGGLGLTAFRELSLAMRTKQLTKLFTHQEEEWVGAAEQLIRSVNKGGREGRERQTWSIQEIVLLQPPKRIPAAPTTSGLLDCWHKIREKLKLDDTVQLSSTMPTTKALMLAEAQGWIPREGRMQAQQLARQHKLATLTEWCDWRKETAEGRELTGTWESTIELGNLQGIQLHERQWCNREKETLEHLLIDCTDSQTIWAEWQTKTRRTDLHWNQTGDFIEMIDEAWRDQNWAKVTLLIKCTWRTWLDRNAITYNAQRRRTPLKVSAMQAEYTLKAILQSTDEKSNKFPKLESAVKLIGETFMNPDDQPRDSIQSLDENTEATHSLVANEELAPSPTNQLTT</sequence>
<dbReference type="Proteomes" id="UP001633002">
    <property type="component" value="Unassembled WGS sequence"/>
</dbReference>
<dbReference type="InterPro" id="IPR000477">
    <property type="entry name" value="RT_dom"/>
</dbReference>
<dbReference type="Pfam" id="PF00078">
    <property type="entry name" value="RVT_1"/>
    <property type="match status" value="1"/>
</dbReference>
<dbReference type="SUPFAM" id="SSF56219">
    <property type="entry name" value="DNase I-like"/>
    <property type="match status" value="1"/>
</dbReference>
<reference evidence="3 4" key="1">
    <citation type="submission" date="2024-09" db="EMBL/GenBank/DDBJ databases">
        <title>Chromosome-scale assembly of Riccia sorocarpa.</title>
        <authorList>
            <person name="Paukszto L."/>
        </authorList>
    </citation>
    <scope>NUCLEOTIDE SEQUENCE [LARGE SCALE GENOMIC DNA]</scope>
    <source>
        <strain evidence="3">LP-2024</strain>
        <tissue evidence="3">Aerial parts of the thallus</tissue>
    </source>
</reference>
<evidence type="ECO:0000313" key="4">
    <source>
        <dbReference type="Proteomes" id="UP001633002"/>
    </source>
</evidence>
<dbReference type="AlphaFoldDB" id="A0ABD3HD32"/>
<organism evidence="3 4">
    <name type="scientific">Riccia sorocarpa</name>
    <dbReference type="NCBI Taxonomy" id="122646"/>
    <lineage>
        <taxon>Eukaryota</taxon>
        <taxon>Viridiplantae</taxon>
        <taxon>Streptophyta</taxon>
        <taxon>Embryophyta</taxon>
        <taxon>Marchantiophyta</taxon>
        <taxon>Marchantiopsida</taxon>
        <taxon>Marchantiidae</taxon>
        <taxon>Marchantiales</taxon>
        <taxon>Ricciaceae</taxon>
        <taxon>Riccia</taxon>
    </lineage>
</organism>
<name>A0ABD3HD32_9MARC</name>
<evidence type="ECO:0000256" key="1">
    <source>
        <dbReference type="SAM" id="MobiDB-lite"/>
    </source>
</evidence>
<dbReference type="Gene3D" id="3.60.10.10">
    <property type="entry name" value="Endonuclease/exonuclease/phosphatase"/>
    <property type="match status" value="1"/>
</dbReference>
<feature type="domain" description="Reverse transcriptase" evidence="2">
    <location>
        <begin position="498"/>
        <end position="775"/>
    </location>
</feature>
<dbReference type="PANTHER" id="PTHR31635:SF196">
    <property type="entry name" value="REVERSE TRANSCRIPTASE DOMAIN-CONTAINING PROTEIN-RELATED"/>
    <property type="match status" value="1"/>
</dbReference>
<dbReference type="Pfam" id="PF03372">
    <property type="entry name" value="Exo_endo_phos"/>
    <property type="match status" value="1"/>
</dbReference>
<dbReference type="InterPro" id="IPR043502">
    <property type="entry name" value="DNA/RNA_pol_sf"/>
</dbReference>
<protein>
    <recommendedName>
        <fullName evidence="2">Reverse transcriptase domain-containing protein</fullName>
    </recommendedName>
</protein>
<dbReference type="CDD" id="cd01650">
    <property type="entry name" value="RT_nLTR_like"/>
    <property type="match status" value="1"/>
</dbReference>
<evidence type="ECO:0000313" key="3">
    <source>
        <dbReference type="EMBL" id="KAL3688085.1"/>
    </source>
</evidence>
<dbReference type="PROSITE" id="PS50878">
    <property type="entry name" value="RT_POL"/>
    <property type="match status" value="1"/>
</dbReference>
<feature type="region of interest" description="Disordered" evidence="1">
    <location>
        <begin position="1171"/>
        <end position="1211"/>
    </location>
</feature>
<dbReference type="InterPro" id="IPR005135">
    <property type="entry name" value="Endo/exonuclease/phosphatase"/>
</dbReference>
<dbReference type="InterPro" id="IPR036691">
    <property type="entry name" value="Endo/exonu/phosph_ase_sf"/>
</dbReference>
<evidence type="ECO:0000259" key="2">
    <source>
        <dbReference type="PROSITE" id="PS50878"/>
    </source>
</evidence>
<dbReference type="SUPFAM" id="SSF56672">
    <property type="entry name" value="DNA/RNA polymerases"/>
    <property type="match status" value="1"/>
</dbReference>
<keyword evidence="4" id="KW-1185">Reference proteome</keyword>
<proteinExistence type="predicted"/>
<comment type="caution">
    <text evidence="3">The sequence shown here is derived from an EMBL/GenBank/DDBJ whole genome shotgun (WGS) entry which is preliminary data.</text>
</comment>